<name>A0A7W6KNV8_9HYPH</name>
<gene>
    <name evidence="1" type="ORF">GGR30_003191</name>
</gene>
<dbReference type="Proteomes" id="UP000530571">
    <property type="component" value="Unassembled WGS sequence"/>
</dbReference>
<dbReference type="RefSeq" id="WP_183488038.1">
    <property type="nucleotide sequence ID" value="NZ_JACIDZ010000011.1"/>
</dbReference>
<proteinExistence type="predicted"/>
<comment type="caution">
    <text evidence="1">The sequence shown here is derived from an EMBL/GenBank/DDBJ whole genome shotgun (WGS) entry which is preliminary data.</text>
</comment>
<dbReference type="AlphaFoldDB" id="A0A7W6KNV8"/>
<keyword evidence="2" id="KW-1185">Reference proteome</keyword>
<protein>
    <submittedName>
        <fullName evidence="1">Uncharacterized protein</fullName>
    </submittedName>
</protein>
<evidence type="ECO:0000313" key="2">
    <source>
        <dbReference type="Proteomes" id="UP000530571"/>
    </source>
</evidence>
<organism evidence="1 2">
    <name type="scientific">Martelella radicis</name>
    <dbReference type="NCBI Taxonomy" id="1397476"/>
    <lineage>
        <taxon>Bacteria</taxon>
        <taxon>Pseudomonadati</taxon>
        <taxon>Pseudomonadota</taxon>
        <taxon>Alphaproteobacteria</taxon>
        <taxon>Hyphomicrobiales</taxon>
        <taxon>Aurantimonadaceae</taxon>
        <taxon>Martelella</taxon>
    </lineage>
</organism>
<sequence>MTSNFAPERITEELPLVLVSVVTLDAVPFPIAAVNAAVSDINSTYPLMLWKVLASTEIGCVELGAACTTILPCTCVYGFWIFSVSPLADGYVIPVG</sequence>
<dbReference type="EMBL" id="JACIDZ010000011">
    <property type="protein sequence ID" value="MBB4123248.1"/>
    <property type="molecule type" value="Genomic_DNA"/>
</dbReference>
<evidence type="ECO:0000313" key="1">
    <source>
        <dbReference type="EMBL" id="MBB4123248.1"/>
    </source>
</evidence>
<accession>A0A7W6KNV8</accession>
<reference evidence="1 2" key="1">
    <citation type="submission" date="2020-08" db="EMBL/GenBank/DDBJ databases">
        <title>Genomic Encyclopedia of Type Strains, Phase IV (KMG-IV): sequencing the most valuable type-strain genomes for metagenomic binning, comparative biology and taxonomic classification.</title>
        <authorList>
            <person name="Goeker M."/>
        </authorList>
    </citation>
    <scope>NUCLEOTIDE SEQUENCE [LARGE SCALE GENOMIC DNA]</scope>
    <source>
        <strain evidence="1 2">DSM 28101</strain>
    </source>
</reference>